<feature type="domain" description="Glycosyltransferase 2-like" evidence="1">
    <location>
        <begin position="5"/>
        <end position="141"/>
    </location>
</feature>
<name>A0A419S1Q6_9SPHI</name>
<dbReference type="Proteomes" id="UP000283433">
    <property type="component" value="Unassembled WGS sequence"/>
</dbReference>
<comment type="caution">
    <text evidence="2">The sequence shown here is derived from an EMBL/GenBank/DDBJ whole genome shotgun (WGS) entry which is preliminary data.</text>
</comment>
<dbReference type="InterPro" id="IPR029044">
    <property type="entry name" value="Nucleotide-diphossugar_trans"/>
</dbReference>
<dbReference type="InterPro" id="IPR001173">
    <property type="entry name" value="Glyco_trans_2-like"/>
</dbReference>
<dbReference type="PANTHER" id="PTHR43685">
    <property type="entry name" value="GLYCOSYLTRANSFERASE"/>
    <property type="match status" value="1"/>
</dbReference>
<protein>
    <recommendedName>
        <fullName evidence="1">Glycosyltransferase 2-like domain-containing protein</fullName>
    </recommendedName>
</protein>
<reference evidence="2 3" key="1">
    <citation type="submission" date="2016-07" db="EMBL/GenBank/DDBJ databases">
        <title>Genome of Pelobium manganitolerans.</title>
        <authorList>
            <person name="Wu S."/>
            <person name="Wang G."/>
        </authorList>
    </citation>
    <scope>NUCLEOTIDE SEQUENCE [LARGE SCALE GENOMIC DNA]</scope>
    <source>
        <strain evidence="2 3">YS-25</strain>
    </source>
</reference>
<dbReference type="RefSeq" id="WP_120183229.1">
    <property type="nucleotide sequence ID" value="NZ_MBTA01000030.1"/>
</dbReference>
<sequence>MPKVSVIIPNYNHARFLNQRIDSVLNQSFQDFEVIILDDCSTDNSREIIEAYREHPKVSHVIFNEQNSGSPFAQWYRGFGVTNGELIWIAESDDYASVDFLEKLIPYINAATGLAYCDSLETDEDGRQLGRWSRWQDHFSENIWISDFERGGEWLNENYHSLYNIIPNASSAIFKRNLVPPQVAVSEVVKMRYVGDWYVWQLIFKKTQVYYHHQALNYFRNHPSSTRADQTLLTQKATEYYRALKSFLSQQTVRTKSADLERRLSEIFDAWKLGAKSLLKISVWRSLLIAYSIDKKIFSRVFDKILNTKSGAQ</sequence>
<dbReference type="Pfam" id="PF00535">
    <property type="entry name" value="Glycos_transf_2"/>
    <property type="match status" value="1"/>
</dbReference>
<proteinExistence type="predicted"/>
<evidence type="ECO:0000259" key="1">
    <source>
        <dbReference type="Pfam" id="PF00535"/>
    </source>
</evidence>
<organism evidence="2 3">
    <name type="scientific">Pelobium manganitolerans</name>
    <dbReference type="NCBI Taxonomy" id="1842495"/>
    <lineage>
        <taxon>Bacteria</taxon>
        <taxon>Pseudomonadati</taxon>
        <taxon>Bacteroidota</taxon>
        <taxon>Sphingobacteriia</taxon>
        <taxon>Sphingobacteriales</taxon>
        <taxon>Sphingobacteriaceae</taxon>
        <taxon>Pelobium</taxon>
    </lineage>
</organism>
<evidence type="ECO:0000313" key="3">
    <source>
        <dbReference type="Proteomes" id="UP000283433"/>
    </source>
</evidence>
<dbReference type="AlphaFoldDB" id="A0A419S1Q6"/>
<dbReference type="OrthoDB" id="9815829at2"/>
<keyword evidence="3" id="KW-1185">Reference proteome</keyword>
<dbReference type="PANTHER" id="PTHR43685:SF2">
    <property type="entry name" value="GLYCOSYLTRANSFERASE 2-LIKE DOMAIN-CONTAINING PROTEIN"/>
    <property type="match status" value="1"/>
</dbReference>
<dbReference type="InterPro" id="IPR050834">
    <property type="entry name" value="Glycosyltransf_2"/>
</dbReference>
<dbReference type="Gene3D" id="3.90.550.10">
    <property type="entry name" value="Spore Coat Polysaccharide Biosynthesis Protein SpsA, Chain A"/>
    <property type="match status" value="1"/>
</dbReference>
<gene>
    <name evidence="2" type="ORF">BCY91_12210</name>
</gene>
<dbReference type="SUPFAM" id="SSF53448">
    <property type="entry name" value="Nucleotide-diphospho-sugar transferases"/>
    <property type="match status" value="1"/>
</dbReference>
<dbReference type="EMBL" id="MBTA01000030">
    <property type="protein sequence ID" value="RKD12407.1"/>
    <property type="molecule type" value="Genomic_DNA"/>
</dbReference>
<accession>A0A419S1Q6</accession>
<evidence type="ECO:0000313" key="2">
    <source>
        <dbReference type="EMBL" id="RKD12407.1"/>
    </source>
</evidence>
<dbReference type="CDD" id="cd00761">
    <property type="entry name" value="Glyco_tranf_GTA_type"/>
    <property type="match status" value="1"/>
</dbReference>